<name>A0ABD0BGK3_CORUL</name>
<evidence type="ECO:0000313" key="2">
    <source>
        <dbReference type="EMBL" id="GJJ41850.1"/>
    </source>
</evidence>
<dbReference type="Proteomes" id="UP001205910">
    <property type="component" value="Unassembled WGS sequence"/>
</dbReference>
<reference evidence="2 3" key="1">
    <citation type="submission" date="2021-11" db="EMBL/GenBank/DDBJ databases">
        <title>Whole genome sequences of diphtheriae toxin producing Corynebacterium ulcerans isolates from cats in Osaka, Japan.</title>
        <authorList>
            <person name="Umeda K."/>
            <person name="Hirai Y."/>
        </authorList>
    </citation>
    <scope>NUCLEOTIDE SEQUENCE [LARGE SCALE GENOMIC DNA]</scope>
    <source>
        <strain evidence="2 3">12109B-1</strain>
    </source>
</reference>
<feature type="region of interest" description="Disordered" evidence="1">
    <location>
        <begin position="46"/>
        <end position="80"/>
    </location>
</feature>
<evidence type="ECO:0000313" key="3">
    <source>
        <dbReference type="Proteomes" id="UP001205910"/>
    </source>
</evidence>
<dbReference type="EMBL" id="BQFK01000001">
    <property type="protein sequence ID" value="GJJ41850.1"/>
    <property type="molecule type" value="Genomic_DNA"/>
</dbReference>
<organism evidence="2 3">
    <name type="scientific">Corynebacterium ulcerans</name>
    <dbReference type="NCBI Taxonomy" id="65058"/>
    <lineage>
        <taxon>Bacteria</taxon>
        <taxon>Bacillati</taxon>
        <taxon>Actinomycetota</taxon>
        <taxon>Actinomycetes</taxon>
        <taxon>Mycobacteriales</taxon>
        <taxon>Corynebacteriaceae</taxon>
        <taxon>Corynebacterium</taxon>
    </lineage>
</organism>
<accession>A0ABD0BGK3</accession>
<gene>
    <name evidence="2" type="ORF">CULCOIPH005_00390</name>
</gene>
<evidence type="ECO:0000256" key="1">
    <source>
        <dbReference type="SAM" id="MobiDB-lite"/>
    </source>
</evidence>
<protein>
    <submittedName>
        <fullName evidence="2">Uncharacterized protein</fullName>
    </submittedName>
</protein>
<dbReference type="AlphaFoldDB" id="A0ABD0BGK3"/>
<comment type="caution">
    <text evidence="2">The sequence shown here is derived from an EMBL/GenBank/DDBJ whole genome shotgun (WGS) entry which is preliminary data.</text>
</comment>
<proteinExistence type="predicted"/>
<sequence length="80" mass="9173">MQLAGLGKRARPCFWLCRIDYWIRERTILEIELVINKSIPTPTYDKRMPTPSWVDTPKETSSENAVANPAAVQTEKLRGL</sequence>